<dbReference type="SUPFAM" id="SSF53474">
    <property type="entry name" value="alpha/beta-Hydrolases"/>
    <property type="match status" value="1"/>
</dbReference>
<proteinExistence type="predicted"/>
<dbReference type="Proteomes" id="UP000662754">
    <property type="component" value="Segment"/>
</dbReference>
<dbReference type="EMBL" id="MW147367">
    <property type="protein sequence ID" value="QPB08389.1"/>
    <property type="molecule type" value="Genomic_DNA"/>
</dbReference>
<sequence>MSSELFLKGTHDNKLYVSFGGIDLYNGKLEFQFHKTLRKLVPEYDKYFVIDKEQCWYHSGVSGITTNIPETVEYLREKSSKYDNVYFIGNSAGGYAAILFGSLLNVTKVLAFQPQTDLLLVNDVESERLDKNFTDIKPYINSVTEYVLYGNYNARSGGMHHILHCRRISDASNVSLIRMPDINLKKMRDDGTLKQIILSL</sequence>
<organism evidence="1 2">
    <name type="scientific">Synechococcus phage S-H9-2</name>
    <dbReference type="NCBI Taxonomy" id="2783669"/>
    <lineage>
        <taxon>Viruses</taxon>
        <taxon>Duplodnaviria</taxon>
        <taxon>Heunggongvirae</taxon>
        <taxon>Uroviricota</taxon>
        <taxon>Caudoviricetes</taxon>
        <taxon>Pantevenvirales</taxon>
        <taxon>Kyanoviridae</taxon>
        <taxon>Yushanluvirus</taxon>
        <taxon>Yushanluvirus satich</taxon>
    </lineage>
</organism>
<evidence type="ECO:0008006" key="3">
    <source>
        <dbReference type="Google" id="ProtNLM"/>
    </source>
</evidence>
<keyword evidence="2" id="KW-1185">Reference proteome</keyword>
<dbReference type="KEGG" id="vg:77945544"/>
<evidence type="ECO:0000313" key="2">
    <source>
        <dbReference type="Proteomes" id="UP000662754"/>
    </source>
</evidence>
<evidence type="ECO:0000313" key="1">
    <source>
        <dbReference type="EMBL" id="QPB08389.1"/>
    </source>
</evidence>
<accession>A0A873WB21</accession>
<dbReference type="RefSeq" id="YP_010669374.1">
    <property type="nucleotide sequence ID" value="NC_070960.1"/>
</dbReference>
<dbReference type="InterPro" id="IPR029058">
    <property type="entry name" value="AB_hydrolase_fold"/>
</dbReference>
<name>A0A873WB21_9CAUD</name>
<reference evidence="1" key="1">
    <citation type="submission" date="2020-10" db="EMBL/GenBank/DDBJ databases">
        <title>The Isolation and Genome Sequence of a Novel Cyanophage S-H9-2 from the Yellow Sea, China.</title>
        <authorList>
            <person name="Jiang T."/>
            <person name="Luo L."/>
        </authorList>
    </citation>
    <scope>NUCLEOTIDE SEQUENCE</scope>
</reference>
<protein>
    <recommendedName>
        <fullName evidence="3">Alpha/beta hydrolase</fullName>
    </recommendedName>
</protein>
<dbReference type="GeneID" id="77945544"/>